<keyword evidence="3" id="KW-1185">Reference proteome</keyword>
<protein>
    <recommendedName>
        <fullName evidence="4">Protein kinase domain-containing protein</fullName>
    </recommendedName>
</protein>
<reference evidence="2 3" key="2">
    <citation type="journal article" date="2013" name="IMA Fungus">
        <title>IMA Genome-F 1: Ceratocystis fimbriata: Draft nuclear genome sequence for the plant pathogen, Ceratocystis fimbriata.</title>
        <authorList>
            <person name="Wilken P.M."/>
            <person name="Steenkamp E.T."/>
            <person name="Wingfield M.J."/>
            <person name="de Beer Z.W."/>
            <person name="Wingfield B.D."/>
        </authorList>
    </citation>
    <scope>NUCLEOTIDE SEQUENCE [LARGE SCALE GENOMIC DNA]</scope>
    <source>
        <strain evidence="2 3">CBS 114723</strain>
    </source>
</reference>
<accession>A0A2C5WW53</accession>
<dbReference type="Proteomes" id="UP000222788">
    <property type="component" value="Unassembled WGS sequence"/>
</dbReference>
<evidence type="ECO:0008006" key="4">
    <source>
        <dbReference type="Google" id="ProtNLM"/>
    </source>
</evidence>
<sequence length="369" mass="42392">MSRTLPNPKTRRRAAGWKLPSDPTKPELPYRRGTSLSIRAHIPPPPFGFGYLKEAALRRIAHWTDLDGMTQTEWCSQHPIIDTPPHPDKTIRYLHLLEEVACRDGRGAQVLKCSMDGSDDNTKYIAKIYDPLYYAYVGSGDDATWKADQDYDSEAAAYEEFKRAGVDGSLAPKYYGSWTFDMVHPETPKATRSVRMILMEWIPVSVTMGHLLDQGARHRMSPQHRLDILAKAMEVFSKMEFYGVRQLDFAPRNVLLIGSHIETSVPRVMIFDFGISAVFSQPTCNEVEFKSKLPISPRYLFWANFPGGFYEWLPHSHRLWRQILLGWMKSHWENTTEFGGPPALLDSEIAKVRTRIWFATPTDDERWTP</sequence>
<organism evidence="2 3">
    <name type="scientific">Ceratocystis fimbriata CBS 114723</name>
    <dbReference type="NCBI Taxonomy" id="1035309"/>
    <lineage>
        <taxon>Eukaryota</taxon>
        <taxon>Fungi</taxon>
        <taxon>Dikarya</taxon>
        <taxon>Ascomycota</taxon>
        <taxon>Pezizomycotina</taxon>
        <taxon>Sordariomycetes</taxon>
        <taxon>Hypocreomycetidae</taxon>
        <taxon>Microascales</taxon>
        <taxon>Ceratocystidaceae</taxon>
        <taxon>Ceratocystis</taxon>
    </lineage>
</organism>
<gene>
    <name evidence="2" type="ORF">CFIMG_007424RA00001</name>
</gene>
<evidence type="ECO:0000313" key="3">
    <source>
        <dbReference type="Proteomes" id="UP000222788"/>
    </source>
</evidence>
<dbReference type="SUPFAM" id="SSF56112">
    <property type="entry name" value="Protein kinase-like (PK-like)"/>
    <property type="match status" value="1"/>
</dbReference>
<reference evidence="2 3" key="1">
    <citation type="journal article" date="2013" name="Fungal Biol.">
        <title>Analysis of microsatellite markers in the genome of the plant pathogen Ceratocystis fimbriata.</title>
        <authorList>
            <person name="Simpson M.C."/>
            <person name="Wilken P.M."/>
            <person name="Coetzee M.P."/>
            <person name="Wingfield M.J."/>
            <person name="Wingfield B.D."/>
        </authorList>
    </citation>
    <scope>NUCLEOTIDE SEQUENCE [LARGE SCALE GENOMIC DNA]</scope>
    <source>
        <strain evidence="2 3">CBS 114723</strain>
    </source>
</reference>
<name>A0A2C5WW53_9PEZI</name>
<proteinExistence type="predicted"/>
<dbReference type="EMBL" id="APWK03000131">
    <property type="protein sequence ID" value="PHH50425.1"/>
    <property type="molecule type" value="Genomic_DNA"/>
</dbReference>
<dbReference type="OrthoDB" id="4267316at2759"/>
<feature type="region of interest" description="Disordered" evidence="1">
    <location>
        <begin position="1"/>
        <end position="29"/>
    </location>
</feature>
<dbReference type="InterPro" id="IPR011009">
    <property type="entry name" value="Kinase-like_dom_sf"/>
</dbReference>
<evidence type="ECO:0000313" key="2">
    <source>
        <dbReference type="EMBL" id="PHH50425.1"/>
    </source>
</evidence>
<comment type="caution">
    <text evidence="2">The sequence shown here is derived from an EMBL/GenBank/DDBJ whole genome shotgun (WGS) entry which is preliminary data.</text>
</comment>
<dbReference type="AlphaFoldDB" id="A0A2C5WW53"/>
<evidence type="ECO:0000256" key="1">
    <source>
        <dbReference type="SAM" id="MobiDB-lite"/>
    </source>
</evidence>